<proteinExistence type="predicted"/>
<gene>
    <name evidence="2" type="ORF">N7482_002354</name>
</gene>
<evidence type="ECO:0000313" key="3">
    <source>
        <dbReference type="Proteomes" id="UP001149163"/>
    </source>
</evidence>
<dbReference type="GeneID" id="81423655"/>
<dbReference type="EMBL" id="JAPQKN010000001">
    <property type="protein sequence ID" value="KAJ5176477.1"/>
    <property type="molecule type" value="Genomic_DNA"/>
</dbReference>
<dbReference type="OrthoDB" id="4368996at2759"/>
<organism evidence="2 3">
    <name type="scientific">Penicillium canariense</name>
    <dbReference type="NCBI Taxonomy" id="189055"/>
    <lineage>
        <taxon>Eukaryota</taxon>
        <taxon>Fungi</taxon>
        <taxon>Dikarya</taxon>
        <taxon>Ascomycota</taxon>
        <taxon>Pezizomycotina</taxon>
        <taxon>Eurotiomycetes</taxon>
        <taxon>Eurotiomycetidae</taxon>
        <taxon>Eurotiales</taxon>
        <taxon>Aspergillaceae</taxon>
        <taxon>Penicillium</taxon>
    </lineage>
</organism>
<protein>
    <submittedName>
        <fullName evidence="2">Uncharacterized protein</fullName>
    </submittedName>
</protein>
<feature type="region of interest" description="Disordered" evidence="1">
    <location>
        <begin position="14"/>
        <end position="65"/>
    </location>
</feature>
<evidence type="ECO:0000256" key="1">
    <source>
        <dbReference type="SAM" id="MobiDB-lite"/>
    </source>
</evidence>
<evidence type="ECO:0000313" key="2">
    <source>
        <dbReference type="EMBL" id="KAJ5176477.1"/>
    </source>
</evidence>
<dbReference type="RefSeq" id="XP_056548085.1">
    <property type="nucleotide sequence ID" value="XM_056684479.1"/>
</dbReference>
<keyword evidence="3" id="KW-1185">Reference proteome</keyword>
<sequence length="333" mass="36925">MPFRCNCLTCVYGSSSDSDDGGHGGAQGARAVPLTPLQPPPGPSSQASPSWTRANSSTRDDSSFQASLPSIQADPLTQADVLSQLYLPSSTSSSTSLGRRLVEDRPMHRSWLRTRGAQVMRWIDSPIEACCPVLRSELTFNRVCLIASRIYETQPDGPLDVLERNWLLPSQAELPRVVGDYTQWRVQFDRAQWAGFTSPNIIAVRLITRMPASDLAQNPHASDVTLTLFTVHHSLQNLRFVFIDHVVNPQTLTYVTQVLFPYETWPPMVPQLWVPGTREFEELMGTRIGRFVGALVLGAFDRGTARIAGIVTYSSNAAIRTLQLRFDIEPVEG</sequence>
<name>A0A9W9LV21_9EURO</name>
<feature type="compositionally biased region" description="Polar residues" evidence="1">
    <location>
        <begin position="51"/>
        <end position="65"/>
    </location>
</feature>
<dbReference type="Proteomes" id="UP001149163">
    <property type="component" value="Unassembled WGS sequence"/>
</dbReference>
<comment type="caution">
    <text evidence="2">The sequence shown here is derived from an EMBL/GenBank/DDBJ whole genome shotgun (WGS) entry which is preliminary data.</text>
</comment>
<accession>A0A9W9LV21</accession>
<reference evidence="2" key="1">
    <citation type="submission" date="2022-11" db="EMBL/GenBank/DDBJ databases">
        <authorList>
            <person name="Petersen C."/>
        </authorList>
    </citation>
    <scope>NUCLEOTIDE SEQUENCE</scope>
    <source>
        <strain evidence="2">IBT 26290</strain>
    </source>
</reference>
<dbReference type="AlphaFoldDB" id="A0A9W9LV21"/>
<reference evidence="2" key="2">
    <citation type="journal article" date="2023" name="IMA Fungus">
        <title>Comparative genomic study of the Penicillium genus elucidates a diverse pangenome and 15 lateral gene transfer events.</title>
        <authorList>
            <person name="Petersen C."/>
            <person name="Sorensen T."/>
            <person name="Nielsen M.R."/>
            <person name="Sondergaard T.E."/>
            <person name="Sorensen J.L."/>
            <person name="Fitzpatrick D.A."/>
            <person name="Frisvad J.C."/>
            <person name="Nielsen K.L."/>
        </authorList>
    </citation>
    <scope>NUCLEOTIDE SEQUENCE</scope>
    <source>
        <strain evidence="2">IBT 26290</strain>
    </source>
</reference>